<evidence type="ECO:0000256" key="3">
    <source>
        <dbReference type="SAM" id="MobiDB-lite"/>
    </source>
</evidence>
<evidence type="ECO:0000313" key="5">
    <source>
        <dbReference type="Proteomes" id="UP000184268"/>
    </source>
</evidence>
<dbReference type="OrthoDB" id="6400110at2"/>
<dbReference type="Proteomes" id="UP000184268">
    <property type="component" value="Unassembled WGS sequence"/>
</dbReference>
<evidence type="ECO:0000256" key="2">
    <source>
        <dbReference type="ARBA" id="ARBA00093628"/>
    </source>
</evidence>
<organism evidence="4 5">
    <name type="scientific">Ferrimonas marina</name>
    <dbReference type="NCBI Taxonomy" id="299255"/>
    <lineage>
        <taxon>Bacteria</taxon>
        <taxon>Pseudomonadati</taxon>
        <taxon>Pseudomonadota</taxon>
        <taxon>Gammaproteobacteria</taxon>
        <taxon>Alteromonadales</taxon>
        <taxon>Ferrimonadaceae</taxon>
        <taxon>Ferrimonas</taxon>
    </lineage>
</organism>
<dbReference type="RefSeq" id="WP_073326164.1">
    <property type="nucleotide sequence ID" value="NZ_FQXG01000013.1"/>
</dbReference>
<dbReference type="InterPro" id="IPR007335">
    <property type="entry name" value="DUF413"/>
</dbReference>
<protein>
    <recommendedName>
        <fullName evidence="2">Macrodomain Ori protein</fullName>
    </recommendedName>
</protein>
<sequence>MSASQSFSCVQKFFDDRHFPRGFRRSGSFTITEADLLESCGFAMQELSEGKREPICPEEEAFVQFAQGARPAETQLEKIWAKYLKASKGKRIHTVGNAAPSTGGRAPAKSVAALTAE</sequence>
<evidence type="ECO:0000256" key="1">
    <source>
        <dbReference type="ARBA" id="ARBA00093464"/>
    </source>
</evidence>
<dbReference type="AlphaFoldDB" id="A0A1M5ZL74"/>
<name>A0A1M5ZL74_9GAMM</name>
<dbReference type="Pfam" id="PF04219">
    <property type="entry name" value="DUF413"/>
    <property type="match status" value="1"/>
</dbReference>
<proteinExistence type="inferred from homology"/>
<reference evidence="4 5" key="1">
    <citation type="submission" date="2016-11" db="EMBL/GenBank/DDBJ databases">
        <authorList>
            <person name="Jaros S."/>
            <person name="Januszkiewicz K."/>
            <person name="Wedrychowicz H."/>
        </authorList>
    </citation>
    <scope>NUCLEOTIDE SEQUENCE [LARGE SCALE GENOMIC DNA]</scope>
    <source>
        <strain evidence="4 5">DSM 16917</strain>
    </source>
</reference>
<gene>
    <name evidence="4" type="ORF">SAMN02745129_0420</name>
</gene>
<comment type="similarity">
    <text evidence="1">Belongs to the MaoP family.</text>
</comment>
<keyword evidence="5" id="KW-1185">Reference proteome</keyword>
<dbReference type="STRING" id="299255.SAMN02745129_0420"/>
<accession>A0A1M5ZL74</accession>
<feature type="region of interest" description="Disordered" evidence="3">
    <location>
        <begin position="94"/>
        <end position="117"/>
    </location>
</feature>
<dbReference type="EMBL" id="FQXG01000013">
    <property type="protein sequence ID" value="SHI25057.1"/>
    <property type="molecule type" value="Genomic_DNA"/>
</dbReference>
<evidence type="ECO:0000313" key="4">
    <source>
        <dbReference type="EMBL" id="SHI25057.1"/>
    </source>
</evidence>